<dbReference type="RefSeq" id="WP_067370464.1">
    <property type="nucleotide sequence ID" value="NZ_BAAAFS010000007.1"/>
</dbReference>
<dbReference type="GO" id="GO:0003677">
    <property type="term" value="F:DNA binding"/>
    <property type="evidence" value="ECO:0007669"/>
    <property type="project" value="InterPro"/>
</dbReference>
<dbReference type="EMBL" id="VXKB01000008">
    <property type="protein sequence ID" value="KAA8713014.1"/>
    <property type="molecule type" value="Genomic_DNA"/>
</dbReference>
<protein>
    <submittedName>
        <fullName evidence="1">Helix-turn-helix transcriptional regulator</fullName>
    </submittedName>
</protein>
<evidence type="ECO:0000313" key="1">
    <source>
        <dbReference type="EMBL" id="KAA8713014.1"/>
    </source>
</evidence>
<evidence type="ECO:0000313" key="2">
    <source>
        <dbReference type="Proteomes" id="UP000322181"/>
    </source>
</evidence>
<accession>A0A5M9QWD4</accession>
<dbReference type="Proteomes" id="UP000322181">
    <property type="component" value="Unassembled WGS sequence"/>
</dbReference>
<dbReference type="InterPro" id="IPR010982">
    <property type="entry name" value="Lambda_DNA-bd_dom_sf"/>
</dbReference>
<dbReference type="CDD" id="cd00093">
    <property type="entry name" value="HTH_XRE"/>
    <property type="match status" value="1"/>
</dbReference>
<dbReference type="OrthoDB" id="7859023at2"/>
<dbReference type="SUPFAM" id="SSF47413">
    <property type="entry name" value="lambda repressor-like DNA-binding domains"/>
    <property type="match status" value="1"/>
</dbReference>
<gene>
    <name evidence="1" type="ORF">F4V73_18030</name>
</gene>
<comment type="caution">
    <text evidence="1">The sequence shown here is derived from an EMBL/GenBank/DDBJ whole genome shotgun (WGS) entry which is preliminary data.</text>
</comment>
<name>A0A5M9QWD4_9GAMM</name>
<sequence>MKDNRIGDFLTAAILASGKPQSQIAEECGYSAHNNISMLKSGKMLFPVAKIPDFAKALNVDEGALFRIVMQVRYPEIFAMYTRNAEPITEDEKMVLEAYRKQKGDDDYDKNLAAIRADEFIKKATQD</sequence>
<dbReference type="AlphaFoldDB" id="A0A5M9QWD4"/>
<dbReference type="InterPro" id="IPR001387">
    <property type="entry name" value="Cro/C1-type_HTH"/>
</dbReference>
<organism evidence="1 2">
    <name type="scientific">Morganella psychrotolerans</name>
    <dbReference type="NCBI Taxonomy" id="368603"/>
    <lineage>
        <taxon>Bacteria</taxon>
        <taxon>Pseudomonadati</taxon>
        <taxon>Pseudomonadota</taxon>
        <taxon>Gammaproteobacteria</taxon>
        <taxon>Enterobacterales</taxon>
        <taxon>Morganellaceae</taxon>
        <taxon>Morganella</taxon>
    </lineage>
</organism>
<proteinExistence type="predicted"/>
<reference evidence="1 2" key="1">
    <citation type="submission" date="2019-09" db="EMBL/GenBank/DDBJ databases">
        <title>Draft genome sequence of various Type strains from the CCUG.</title>
        <authorList>
            <person name="Pineiro-Iglesias B."/>
            <person name="Tunovic T."/>
            <person name="Unosson C."/>
            <person name="Inganas E."/>
            <person name="Ohlen M."/>
            <person name="Cardew S."/>
            <person name="Jensie-Markopoulos S."/>
            <person name="Salva-Serra F."/>
            <person name="Jaen-Luchoro D."/>
            <person name="Karlsson R."/>
            <person name="Svensson-Stadler L."/>
            <person name="Chun J."/>
            <person name="Moore E."/>
        </authorList>
    </citation>
    <scope>NUCLEOTIDE SEQUENCE [LARGE SCALE GENOMIC DNA]</scope>
    <source>
        <strain evidence="1 2">CCUG 53682T</strain>
    </source>
</reference>